<evidence type="ECO:0000313" key="1">
    <source>
        <dbReference type="EMBL" id="CAA9568305.1"/>
    </source>
</evidence>
<sequence>EREPGEATLPARIVRLVRRIRRGDFLRFTGVGG</sequence>
<proteinExistence type="predicted"/>
<accession>A0A6J4V4I2</accession>
<feature type="non-terminal residue" evidence="1">
    <location>
        <position position="33"/>
    </location>
</feature>
<gene>
    <name evidence="1" type="ORF">AVDCRST_MAG70-2249</name>
</gene>
<name>A0A6J4V4I2_9BACT</name>
<dbReference type="EMBL" id="CADCWH010000363">
    <property type="protein sequence ID" value="CAA9568305.1"/>
    <property type="molecule type" value="Genomic_DNA"/>
</dbReference>
<feature type="non-terminal residue" evidence="1">
    <location>
        <position position="1"/>
    </location>
</feature>
<protein>
    <submittedName>
        <fullName evidence="1">Uncharacterized protein</fullName>
    </submittedName>
</protein>
<dbReference type="AlphaFoldDB" id="A0A6J4V4I2"/>
<reference evidence="1" key="1">
    <citation type="submission" date="2020-02" db="EMBL/GenBank/DDBJ databases">
        <authorList>
            <person name="Meier V. D."/>
        </authorList>
    </citation>
    <scope>NUCLEOTIDE SEQUENCE</scope>
    <source>
        <strain evidence="1">AVDCRST_MAG70</strain>
    </source>
</reference>
<organism evidence="1">
    <name type="scientific">uncultured Thermomicrobiales bacterium</name>
    <dbReference type="NCBI Taxonomy" id="1645740"/>
    <lineage>
        <taxon>Bacteria</taxon>
        <taxon>Pseudomonadati</taxon>
        <taxon>Thermomicrobiota</taxon>
        <taxon>Thermomicrobia</taxon>
        <taxon>Thermomicrobiales</taxon>
        <taxon>environmental samples</taxon>
    </lineage>
</organism>